<dbReference type="AlphaFoldDB" id="A0A8X6SIL7"/>
<comment type="caution">
    <text evidence="2">The sequence shown here is derived from an EMBL/GenBank/DDBJ whole genome shotgun (WGS) entry which is preliminary data.</text>
</comment>
<evidence type="ECO:0000256" key="1">
    <source>
        <dbReference type="SAM" id="MobiDB-lite"/>
    </source>
</evidence>
<protein>
    <submittedName>
        <fullName evidence="2">Uncharacterized protein</fullName>
    </submittedName>
</protein>
<accession>A0A8X6SIL7</accession>
<name>A0A8X6SIL7_TRICX</name>
<evidence type="ECO:0000313" key="3">
    <source>
        <dbReference type="Proteomes" id="UP000887159"/>
    </source>
</evidence>
<proteinExistence type="predicted"/>
<keyword evidence="3" id="KW-1185">Reference proteome</keyword>
<reference evidence="2" key="1">
    <citation type="submission" date="2020-08" db="EMBL/GenBank/DDBJ databases">
        <title>Multicomponent nature underlies the extraordinary mechanical properties of spider dragline silk.</title>
        <authorList>
            <person name="Kono N."/>
            <person name="Nakamura H."/>
            <person name="Mori M."/>
            <person name="Yoshida Y."/>
            <person name="Ohtoshi R."/>
            <person name="Malay A.D."/>
            <person name="Moran D.A.P."/>
            <person name="Tomita M."/>
            <person name="Numata K."/>
            <person name="Arakawa K."/>
        </authorList>
    </citation>
    <scope>NUCLEOTIDE SEQUENCE</scope>
</reference>
<dbReference type="EMBL" id="BMAU01021326">
    <property type="protein sequence ID" value="GFY14051.1"/>
    <property type="molecule type" value="Genomic_DNA"/>
</dbReference>
<organism evidence="2 3">
    <name type="scientific">Trichonephila clavipes</name>
    <name type="common">Golden silk orbweaver</name>
    <name type="synonym">Nephila clavipes</name>
    <dbReference type="NCBI Taxonomy" id="2585209"/>
    <lineage>
        <taxon>Eukaryota</taxon>
        <taxon>Metazoa</taxon>
        <taxon>Ecdysozoa</taxon>
        <taxon>Arthropoda</taxon>
        <taxon>Chelicerata</taxon>
        <taxon>Arachnida</taxon>
        <taxon>Araneae</taxon>
        <taxon>Araneomorphae</taxon>
        <taxon>Entelegynae</taxon>
        <taxon>Araneoidea</taxon>
        <taxon>Nephilidae</taxon>
        <taxon>Trichonephila</taxon>
    </lineage>
</organism>
<gene>
    <name evidence="2" type="ORF">TNCV_3274831</name>
</gene>
<dbReference type="Proteomes" id="UP000887159">
    <property type="component" value="Unassembled WGS sequence"/>
</dbReference>
<evidence type="ECO:0000313" key="2">
    <source>
        <dbReference type="EMBL" id="GFY14051.1"/>
    </source>
</evidence>
<feature type="region of interest" description="Disordered" evidence="1">
    <location>
        <begin position="73"/>
        <end position="92"/>
    </location>
</feature>
<sequence>MPLSRQKNPTLVKPNIKVLSRHGIEDCFTFRMPKGKRLFNSTTLERSVVSSRGLALDESVFNKVLCLEGSVQVNDRSPDQNTKSLSVSAGFD</sequence>